<protein>
    <submittedName>
        <fullName evidence="2">Uncharacterized protein</fullName>
    </submittedName>
</protein>
<feature type="transmembrane region" description="Helical" evidence="1">
    <location>
        <begin position="136"/>
        <end position="162"/>
    </location>
</feature>
<evidence type="ECO:0000313" key="2">
    <source>
        <dbReference type="EMBL" id="PMC51878.1"/>
    </source>
</evidence>
<accession>A0A2N6SD50</accession>
<dbReference type="AlphaFoldDB" id="A0A2N6SD50"/>
<keyword evidence="1" id="KW-0472">Membrane</keyword>
<proteinExistence type="predicted"/>
<dbReference type="RefSeq" id="WP_102190175.1">
    <property type="nucleotide sequence ID" value="NZ_PNGT01000009.1"/>
</dbReference>
<feature type="transmembrane region" description="Helical" evidence="1">
    <location>
        <begin position="48"/>
        <end position="81"/>
    </location>
</feature>
<keyword evidence="1" id="KW-0812">Transmembrane</keyword>
<dbReference type="EMBL" id="PNGT01000009">
    <property type="protein sequence ID" value="PMC51878.1"/>
    <property type="molecule type" value="Genomic_DNA"/>
</dbReference>
<comment type="caution">
    <text evidence="2">The sequence shown here is derived from an EMBL/GenBank/DDBJ whole genome shotgun (WGS) entry which is preliminary data.</text>
</comment>
<sequence>MIDNRMNLIFYYGHISVPIFFLLLILFMRYRRKSKGLDVDLTMPWKPLLIIQVVLTCTLLAIWLSIGLLLAVSSAILGLIASVSDLTLFEKYTEYVWGMLLSDSFTVILNYGSILMCTIGYNKIRISNNKEPLRALYYIFAIFFLVLPLLLFIPPLFSYLLYKLQYI</sequence>
<dbReference type="Proteomes" id="UP000235670">
    <property type="component" value="Unassembled WGS sequence"/>
</dbReference>
<evidence type="ECO:0000256" key="1">
    <source>
        <dbReference type="SAM" id="Phobius"/>
    </source>
</evidence>
<evidence type="ECO:0000313" key="3">
    <source>
        <dbReference type="Proteomes" id="UP000235670"/>
    </source>
</evidence>
<reference evidence="2 3" key="1">
    <citation type="submission" date="2017-09" db="EMBL/GenBank/DDBJ databases">
        <title>Bacterial strain isolated from the female urinary microbiota.</title>
        <authorList>
            <person name="Thomas-White K."/>
            <person name="Kumar N."/>
            <person name="Forster S."/>
            <person name="Putonti C."/>
            <person name="Lawley T."/>
            <person name="Wolfe A.J."/>
        </authorList>
    </citation>
    <scope>NUCLEOTIDE SEQUENCE [LARGE SCALE GENOMIC DNA]</scope>
    <source>
        <strain evidence="2 3">UMB0186</strain>
    </source>
</reference>
<name>A0A2N6SD50_9BACL</name>
<feature type="transmembrane region" description="Helical" evidence="1">
    <location>
        <begin position="6"/>
        <end position="27"/>
    </location>
</feature>
<gene>
    <name evidence="2" type="ORF">CJ218_07710</name>
</gene>
<keyword evidence="1" id="KW-1133">Transmembrane helix</keyword>
<organism evidence="2 3">
    <name type="scientific">Gemella sanguinis</name>
    <dbReference type="NCBI Taxonomy" id="84135"/>
    <lineage>
        <taxon>Bacteria</taxon>
        <taxon>Bacillati</taxon>
        <taxon>Bacillota</taxon>
        <taxon>Bacilli</taxon>
        <taxon>Bacillales</taxon>
        <taxon>Gemellaceae</taxon>
        <taxon>Gemella</taxon>
    </lineage>
</organism>
<feature type="transmembrane region" description="Helical" evidence="1">
    <location>
        <begin position="101"/>
        <end position="124"/>
    </location>
</feature>